<feature type="signal peptide" evidence="2">
    <location>
        <begin position="1"/>
        <end position="18"/>
    </location>
</feature>
<sequence>MQYLVFFILLLSFHFSDAQSISDCNCDITITSNQALPNNISDKTICITGAYTYTHNIQLKNNTELCIGEDIILTGGVSGNWGDHKTIKNYGAFVPNNPTVNALANVDFFNYGETTANINFNQGDAKVLYNYGIYNTNTIDFRSGSFFNYNDATFNILNSAVFGSSINFTNNGEINTTQNLTFESNLNIGGNYTVGGNATFNSSNLYLENAYFDVTGNVNIWGNVHLQTNASNQCSEIYFTNINQWHGQITANHGFLTMTSFPNAQNVTGNVSTTPCGASTSETIWLGNNTDFNQLQNWSNGLPTDQKNVIIPETDKNPELASGNFEMLDLTIEENSSLQITNEASLTIIGDLEINGNLDAEEGNFEFASTKTQSILVNGNANMFSLVVSSGKSVSISGSNHLNLHYLLSLQNNSDFITNDKLTLKCKFLTNNPYLEAFQVGQVGQTSGNIIGNVLVEQCYIGRRAFRMLGSSVNTVGSIRENWQENANAYNHNPNPGYGTHITGVGNNPDAYNGFDWQPSGNPSMFFFDNINQSWSTIPNTTSNLEAGQPYRLMLRGSRSVDVTVNSAAPNRTILRAFGNLHQGDKLITDLSSVSDDFNLVANPYQSVVDLVQVYADSDNILPYFVIWDPTLGSRGAFAAINLNTLEISNNNSEISRFLLPQQAGYFITEDDGDAEIIFKESHKNPSKTVPVVLAENQHPFIQANVFSETLYQQNQKSSDGLHISFTQNGSDGLDHNDALKMSNLDENMARFHQGQLVSIESRSIPETYTELPLYIDTYTTDKYIFEIETGNFTGYELFLKDKYTQEQIALANGINTIEVDVDQNVNASIAFNRFSLIVNPVSLSTDADEITDFSIYPNPISGNRLQIHSQILSGEDVAVHFYNTLGKIAKTIHTQFDASGKVDLTNLNMSSGLYIVKIESNSGKHITTKVIKE</sequence>
<name>A0ABQ1SKI7_9FLAO</name>
<proteinExistence type="predicted"/>
<gene>
    <name evidence="4" type="ORF">GCM10010832_21840</name>
</gene>
<dbReference type="Pfam" id="PF18962">
    <property type="entry name" value="Por_Secre_tail"/>
    <property type="match status" value="1"/>
</dbReference>
<evidence type="ECO:0000313" key="4">
    <source>
        <dbReference type="EMBL" id="GGE41440.1"/>
    </source>
</evidence>
<accession>A0ABQ1SKI7</accession>
<evidence type="ECO:0000256" key="2">
    <source>
        <dbReference type="SAM" id="SignalP"/>
    </source>
</evidence>
<evidence type="ECO:0000259" key="3">
    <source>
        <dbReference type="Pfam" id="PF18962"/>
    </source>
</evidence>
<evidence type="ECO:0000256" key="1">
    <source>
        <dbReference type="ARBA" id="ARBA00022729"/>
    </source>
</evidence>
<keyword evidence="1 2" id="KW-0732">Signal</keyword>
<dbReference type="RefSeq" id="WP_188459172.1">
    <property type="nucleotide sequence ID" value="NZ_BMGM01000010.1"/>
</dbReference>
<comment type="caution">
    <text evidence="4">The sequence shown here is derived from an EMBL/GenBank/DDBJ whole genome shotgun (WGS) entry which is preliminary data.</text>
</comment>
<dbReference type="Proteomes" id="UP000599179">
    <property type="component" value="Unassembled WGS sequence"/>
</dbReference>
<dbReference type="NCBIfam" id="TIGR04183">
    <property type="entry name" value="Por_Secre_tail"/>
    <property type="match status" value="1"/>
</dbReference>
<dbReference type="EMBL" id="BMGM01000010">
    <property type="protein sequence ID" value="GGE41440.1"/>
    <property type="molecule type" value="Genomic_DNA"/>
</dbReference>
<feature type="chain" id="PRO_5045637766" description="Secretion system C-terminal sorting domain-containing protein" evidence="2">
    <location>
        <begin position="19"/>
        <end position="934"/>
    </location>
</feature>
<dbReference type="InterPro" id="IPR026444">
    <property type="entry name" value="Secre_tail"/>
</dbReference>
<evidence type="ECO:0000313" key="5">
    <source>
        <dbReference type="Proteomes" id="UP000599179"/>
    </source>
</evidence>
<protein>
    <recommendedName>
        <fullName evidence="3">Secretion system C-terminal sorting domain-containing protein</fullName>
    </recommendedName>
</protein>
<keyword evidence="5" id="KW-1185">Reference proteome</keyword>
<reference evidence="5" key="1">
    <citation type="journal article" date="2019" name="Int. J. Syst. Evol. Microbiol.">
        <title>The Global Catalogue of Microorganisms (GCM) 10K type strain sequencing project: providing services to taxonomists for standard genome sequencing and annotation.</title>
        <authorList>
            <consortium name="The Broad Institute Genomics Platform"/>
            <consortium name="The Broad Institute Genome Sequencing Center for Infectious Disease"/>
            <person name="Wu L."/>
            <person name="Ma J."/>
        </authorList>
    </citation>
    <scope>NUCLEOTIDE SEQUENCE [LARGE SCALE GENOMIC DNA]</scope>
    <source>
        <strain evidence="5">CGMCC 1.12931</strain>
    </source>
</reference>
<organism evidence="4 5">
    <name type="scientific">Psychroflexus planctonicus</name>
    <dbReference type="NCBI Taxonomy" id="1526575"/>
    <lineage>
        <taxon>Bacteria</taxon>
        <taxon>Pseudomonadati</taxon>
        <taxon>Bacteroidota</taxon>
        <taxon>Flavobacteriia</taxon>
        <taxon>Flavobacteriales</taxon>
        <taxon>Flavobacteriaceae</taxon>
        <taxon>Psychroflexus</taxon>
    </lineage>
</organism>
<feature type="domain" description="Secretion system C-terminal sorting" evidence="3">
    <location>
        <begin position="856"/>
        <end position="932"/>
    </location>
</feature>